<sequence length="358" mass="39093">MIFAMPTSLQQDLFGVLPSGERVYRFILKNEWLEVSLMTFGAAILALRTPDVEGRLENVVLGGGELADYLAPNKAYFGAVCGRYANRIAGASVCIDGVKHPLSANEGYDTTLHGGKDGFDARIWSARIVEQNGVAMTLESPDGDQGFPGNLTATITYTLEESSLRLGYECSADQATVVNLTNHAYFNLAGEGNGVILGHLLRLGATRYLPLDERYIPVGDLANVEGTPFDFITERAIGERIREPHAQLLLNRGYNHTYVVQGEPGMLRFAATVRDPLSGRVLTVQTTEAGIHLYTAGFLDGSHLSASGRPYVADSGFCLETQRFPDSPHHCSFPSTLLRPGETYQSETLYEFSVMTTR</sequence>
<dbReference type="EMBL" id="CP121195">
    <property type="protein sequence ID" value="XBH13745.1"/>
    <property type="molecule type" value="Genomic_DNA"/>
</dbReference>
<evidence type="ECO:0000256" key="8">
    <source>
        <dbReference type="PIRNR" id="PIRNR005096"/>
    </source>
</evidence>
<evidence type="ECO:0000313" key="11">
    <source>
        <dbReference type="EMBL" id="XBH13745.1"/>
    </source>
</evidence>
<dbReference type="InterPro" id="IPR008183">
    <property type="entry name" value="Aldose_1/G6P_1-epimerase"/>
</dbReference>
<dbReference type="InterPro" id="IPR015443">
    <property type="entry name" value="Aldose_1-epimerase"/>
</dbReference>
<feature type="active site" description="Proton donor" evidence="9">
    <location>
        <position position="183"/>
    </location>
</feature>
<proteinExistence type="inferred from homology"/>
<dbReference type="Pfam" id="PF01263">
    <property type="entry name" value="Aldose_epim"/>
    <property type="match status" value="1"/>
</dbReference>
<dbReference type="Gene3D" id="2.70.98.10">
    <property type="match status" value="1"/>
</dbReference>
<dbReference type="InterPro" id="IPR047215">
    <property type="entry name" value="Galactose_mutarotase-like"/>
</dbReference>
<reference evidence="11" key="1">
    <citation type="submission" date="2023-03" db="EMBL/GenBank/DDBJ databases">
        <title>Edaphobacter sp.</title>
        <authorList>
            <person name="Huber K.J."/>
            <person name="Papendorf J."/>
            <person name="Pilke C."/>
            <person name="Bunk B."/>
            <person name="Sproeer C."/>
            <person name="Pester M."/>
        </authorList>
    </citation>
    <scope>NUCLEOTIDE SEQUENCE</scope>
    <source>
        <strain evidence="11">DSM 109920</strain>
    </source>
</reference>
<dbReference type="CDD" id="cd09019">
    <property type="entry name" value="galactose_mutarotase_like"/>
    <property type="match status" value="1"/>
</dbReference>
<evidence type="ECO:0000256" key="3">
    <source>
        <dbReference type="ARBA" id="ARBA00006206"/>
    </source>
</evidence>
<feature type="active site" description="Proton acceptor" evidence="9">
    <location>
        <position position="320"/>
    </location>
</feature>
<dbReference type="GO" id="GO:0033499">
    <property type="term" value="P:galactose catabolic process via UDP-galactose, Leloir pathway"/>
    <property type="evidence" value="ECO:0007669"/>
    <property type="project" value="TreeGrafter"/>
</dbReference>
<comment type="catalytic activity">
    <reaction evidence="1 8">
        <text>alpha-D-glucose = beta-D-glucose</text>
        <dbReference type="Rhea" id="RHEA:10264"/>
        <dbReference type="ChEBI" id="CHEBI:15903"/>
        <dbReference type="ChEBI" id="CHEBI:17925"/>
        <dbReference type="EC" id="5.1.3.3"/>
    </reaction>
</comment>
<gene>
    <name evidence="11" type="ORF">P8936_00890</name>
</gene>
<dbReference type="PANTHER" id="PTHR10091">
    <property type="entry name" value="ALDOSE-1-EPIMERASE"/>
    <property type="match status" value="1"/>
</dbReference>
<evidence type="ECO:0000256" key="7">
    <source>
        <dbReference type="ARBA" id="ARBA00023277"/>
    </source>
</evidence>
<keyword evidence="6 8" id="KW-0413">Isomerase</keyword>
<evidence type="ECO:0000256" key="1">
    <source>
        <dbReference type="ARBA" id="ARBA00001614"/>
    </source>
</evidence>
<comment type="similarity">
    <text evidence="3 8">Belongs to the aldose epimerase family.</text>
</comment>
<dbReference type="NCBIfam" id="NF008277">
    <property type="entry name" value="PRK11055.1"/>
    <property type="match status" value="1"/>
</dbReference>
<dbReference type="SUPFAM" id="SSF74650">
    <property type="entry name" value="Galactose mutarotase-like"/>
    <property type="match status" value="1"/>
</dbReference>
<dbReference type="RefSeq" id="WP_348269869.1">
    <property type="nucleotide sequence ID" value="NZ_CP121195.1"/>
</dbReference>
<dbReference type="PROSITE" id="PS00545">
    <property type="entry name" value="ALDOSE_1_EPIMERASE"/>
    <property type="match status" value="1"/>
</dbReference>
<organism evidence="11">
    <name type="scientific">Edaphobacter paludis</name>
    <dbReference type="NCBI Taxonomy" id="3035702"/>
    <lineage>
        <taxon>Bacteria</taxon>
        <taxon>Pseudomonadati</taxon>
        <taxon>Acidobacteriota</taxon>
        <taxon>Terriglobia</taxon>
        <taxon>Terriglobales</taxon>
        <taxon>Acidobacteriaceae</taxon>
        <taxon>Edaphobacter</taxon>
    </lineage>
</organism>
<evidence type="ECO:0000256" key="6">
    <source>
        <dbReference type="ARBA" id="ARBA00023235"/>
    </source>
</evidence>
<dbReference type="GO" id="GO:0006006">
    <property type="term" value="P:glucose metabolic process"/>
    <property type="evidence" value="ECO:0007669"/>
    <property type="project" value="TreeGrafter"/>
</dbReference>
<name>A0AAU7D9J7_9BACT</name>
<dbReference type="InterPro" id="IPR014718">
    <property type="entry name" value="GH-type_carb-bd"/>
</dbReference>
<dbReference type="GO" id="GO:0005737">
    <property type="term" value="C:cytoplasm"/>
    <property type="evidence" value="ECO:0007669"/>
    <property type="project" value="TreeGrafter"/>
</dbReference>
<dbReference type="GO" id="GO:0004034">
    <property type="term" value="F:aldose 1-epimerase activity"/>
    <property type="evidence" value="ECO:0007669"/>
    <property type="project" value="UniProtKB-EC"/>
</dbReference>
<evidence type="ECO:0000256" key="4">
    <source>
        <dbReference type="ARBA" id="ARBA00013185"/>
    </source>
</evidence>
<comment type="pathway">
    <text evidence="2 8">Carbohydrate metabolism; hexose metabolism.</text>
</comment>
<evidence type="ECO:0000256" key="5">
    <source>
        <dbReference type="ARBA" id="ARBA00014165"/>
    </source>
</evidence>
<dbReference type="InterPro" id="IPR018052">
    <property type="entry name" value="Ald1_epimerase_CS"/>
</dbReference>
<dbReference type="EC" id="5.1.3.3" evidence="4 8"/>
<dbReference type="AlphaFoldDB" id="A0AAU7D9J7"/>
<dbReference type="PANTHER" id="PTHR10091:SF0">
    <property type="entry name" value="GALACTOSE MUTAROTASE"/>
    <property type="match status" value="1"/>
</dbReference>
<dbReference type="GO" id="GO:0030246">
    <property type="term" value="F:carbohydrate binding"/>
    <property type="evidence" value="ECO:0007669"/>
    <property type="project" value="InterPro"/>
</dbReference>
<feature type="binding site" evidence="10">
    <location>
        <begin position="86"/>
        <end position="87"/>
    </location>
    <ligand>
        <name>beta-D-galactose</name>
        <dbReference type="ChEBI" id="CHEBI:27667"/>
    </ligand>
</feature>
<evidence type="ECO:0000256" key="9">
    <source>
        <dbReference type="PIRSR" id="PIRSR005096-1"/>
    </source>
</evidence>
<dbReference type="InterPro" id="IPR011013">
    <property type="entry name" value="Gal_mutarotase_sf_dom"/>
</dbReference>
<evidence type="ECO:0000256" key="2">
    <source>
        <dbReference type="ARBA" id="ARBA00005028"/>
    </source>
</evidence>
<protein>
    <recommendedName>
        <fullName evidence="5 8">Aldose 1-epimerase</fullName>
        <ecNumber evidence="4 8">5.1.3.3</ecNumber>
    </recommendedName>
</protein>
<accession>A0AAU7D9J7</accession>
<evidence type="ECO:0000256" key="10">
    <source>
        <dbReference type="PIRSR" id="PIRSR005096-3"/>
    </source>
</evidence>
<dbReference type="PIRSF" id="PIRSF005096">
    <property type="entry name" value="GALM"/>
    <property type="match status" value="1"/>
</dbReference>
<feature type="binding site" evidence="10">
    <location>
        <begin position="183"/>
        <end position="185"/>
    </location>
    <ligand>
        <name>beta-D-galactose</name>
        <dbReference type="ChEBI" id="CHEBI:27667"/>
    </ligand>
</feature>
<keyword evidence="7 8" id="KW-0119">Carbohydrate metabolism</keyword>